<dbReference type="InterPro" id="IPR006158">
    <property type="entry name" value="Cobalamin-bd"/>
</dbReference>
<name>A0A545UJ66_9GAMM</name>
<comment type="caution">
    <text evidence="8">The sequence shown here is derived from an EMBL/GenBank/DDBJ whole genome shotgun (WGS) entry which is preliminary data.</text>
</comment>
<dbReference type="InterPro" id="IPR006638">
    <property type="entry name" value="Elp3/MiaA/NifB-like_rSAM"/>
</dbReference>
<evidence type="ECO:0000259" key="6">
    <source>
        <dbReference type="PROSITE" id="PS51332"/>
    </source>
</evidence>
<dbReference type="InterPro" id="IPR051198">
    <property type="entry name" value="BchE-like"/>
</dbReference>
<gene>
    <name evidence="8" type="ORF">FLL46_01085</name>
</gene>
<dbReference type="SUPFAM" id="SSF102114">
    <property type="entry name" value="Radical SAM enzymes"/>
    <property type="match status" value="1"/>
</dbReference>
<dbReference type="GO" id="GO:0003824">
    <property type="term" value="F:catalytic activity"/>
    <property type="evidence" value="ECO:0007669"/>
    <property type="project" value="InterPro"/>
</dbReference>
<evidence type="ECO:0000256" key="4">
    <source>
        <dbReference type="ARBA" id="ARBA00023004"/>
    </source>
</evidence>
<dbReference type="InterPro" id="IPR007197">
    <property type="entry name" value="rSAM"/>
</dbReference>
<dbReference type="GO" id="GO:0031419">
    <property type="term" value="F:cobalamin binding"/>
    <property type="evidence" value="ECO:0007669"/>
    <property type="project" value="InterPro"/>
</dbReference>
<sequence length="502" mass="57964">MQVDEQTLIIFYNPQCAKPNYQRMPAAILQVASLIEGRFSYEIVDGNLRSEVSHAQQIVDKVHHKGVKYLAISIMPGPQLVSTLKDLRIIKKHCPELTVIVGGYFPLNHYQVCANDRDIDYVIVGPGERSFRDLIVALETGSLPETVSGIAFERNGELVTTNRSHPMNPNHLPRYPYHRINVEDYVLPTFLGSRTLSHHSSFGCPFFCNFCAVVSLADGKWIGETGERLGELAQYMVNKWQINALEFHDNNFFTAEKRVKEFCNQLISRNLKISWWGEGRADTLLKYKDETWRLMRDCGLKMVFLGAESGDDETLRRMNKGGKQSASGVLKLVKKMKDFDIIPELSFILGNPPNPVKDMKKSIKFIRKIKKLNPSAEIIMYRYDPVPVGGEMFDQVTKLGFSFPTSLEEWVDPKWRKIQKRTTADVPWLTEKEQIFLAEFQTVLNAYYPTSTARHIKPGSWRYWLLKLVSGFRYHGHFYFRPYELNWLQQKLSYQRPEISGF</sequence>
<dbReference type="EMBL" id="VIKS01000001">
    <property type="protein sequence ID" value="TQV89507.1"/>
    <property type="molecule type" value="Genomic_DNA"/>
</dbReference>
<accession>A0A545UJ66</accession>
<dbReference type="GO" id="GO:0046872">
    <property type="term" value="F:metal ion binding"/>
    <property type="evidence" value="ECO:0007669"/>
    <property type="project" value="UniProtKB-KW"/>
</dbReference>
<dbReference type="Gene3D" id="3.40.50.280">
    <property type="entry name" value="Cobalamin-binding domain"/>
    <property type="match status" value="1"/>
</dbReference>
<keyword evidence="9" id="KW-1185">Reference proteome</keyword>
<dbReference type="PROSITE" id="PS51332">
    <property type="entry name" value="B12_BINDING"/>
    <property type="match status" value="1"/>
</dbReference>
<dbReference type="RefSeq" id="WP_142891571.1">
    <property type="nucleotide sequence ID" value="NZ_ML660160.1"/>
</dbReference>
<dbReference type="SFLD" id="SFLDS00029">
    <property type="entry name" value="Radical_SAM"/>
    <property type="match status" value="1"/>
</dbReference>
<dbReference type="InterPro" id="IPR023404">
    <property type="entry name" value="rSAM_horseshoe"/>
</dbReference>
<feature type="domain" description="B12-binding" evidence="6">
    <location>
        <begin position="5"/>
        <end position="145"/>
    </location>
</feature>
<protein>
    <submittedName>
        <fullName evidence="8">B12-binding domain-containing radical SAM protein</fullName>
    </submittedName>
</protein>
<keyword evidence="3" id="KW-0479">Metal-binding</keyword>
<dbReference type="SMART" id="SM00729">
    <property type="entry name" value="Elp3"/>
    <property type="match status" value="1"/>
</dbReference>
<comment type="cofactor">
    <cofactor evidence="1">
        <name>[4Fe-4S] cluster</name>
        <dbReference type="ChEBI" id="CHEBI:49883"/>
    </cofactor>
</comment>
<evidence type="ECO:0000313" key="9">
    <source>
        <dbReference type="Proteomes" id="UP000315439"/>
    </source>
</evidence>
<dbReference type="InterPro" id="IPR058240">
    <property type="entry name" value="rSAM_sf"/>
</dbReference>
<dbReference type="PANTHER" id="PTHR43409">
    <property type="entry name" value="ANAEROBIC MAGNESIUM-PROTOPORPHYRIN IX MONOMETHYL ESTER CYCLASE-RELATED"/>
    <property type="match status" value="1"/>
</dbReference>
<evidence type="ECO:0000256" key="5">
    <source>
        <dbReference type="ARBA" id="ARBA00023014"/>
    </source>
</evidence>
<dbReference type="Pfam" id="PF02310">
    <property type="entry name" value="B12-binding"/>
    <property type="match status" value="1"/>
</dbReference>
<keyword evidence="4" id="KW-0408">Iron</keyword>
<dbReference type="AlphaFoldDB" id="A0A545UJ66"/>
<evidence type="ECO:0000256" key="1">
    <source>
        <dbReference type="ARBA" id="ARBA00001966"/>
    </source>
</evidence>
<keyword evidence="2" id="KW-0949">S-adenosyl-L-methionine</keyword>
<keyword evidence="5" id="KW-0411">Iron-sulfur</keyword>
<dbReference type="SFLD" id="SFLDG01123">
    <property type="entry name" value="methyltransferase_(Class_B)"/>
    <property type="match status" value="1"/>
</dbReference>
<feature type="domain" description="Radical SAM core" evidence="7">
    <location>
        <begin position="190"/>
        <end position="425"/>
    </location>
</feature>
<dbReference type="InterPro" id="IPR034466">
    <property type="entry name" value="Methyltransferase_Class_B"/>
</dbReference>
<dbReference type="PROSITE" id="PS51918">
    <property type="entry name" value="RADICAL_SAM"/>
    <property type="match status" value="1"/>
</dbReference>
<reference evidence="8 9" key="1">
    <citation type="submission" date="2019-07" db="EMBL/GenBank/DDBJ databases">
        <title>Draft genome for Aliikangiella sp. M105.</title>
        <authorList>
            <person name="Wang G."/>
        </authorList>
    </citation>
    <scope>NUCLEOTIDE SEQUENCE [LARGE SCALE GENOMIC DNA]</scope>
    <source>
        <strain evidence="8 9">M105</strain>
    </source>
</reference>
<dbReference type="Gene3D" id="3.80.30.20">
    <property type="entry name" value="tm_1862 like domain"/>
    <property type="match status" value="1"/>
</dbReference>
<dbReference type="GO" id="GO:0051539">
    <property type="term" value="F:4 iron, 4 sulfur cluster binding"/>
    <property type="evidence" value="ECO:0007669"/>
    <property type="project" value="UniProtKB-KW"/>
</dbReference>
<proteinExistence type="predicted"/>
<dbReference type="SFLD" id="SFLDG01082">
    <property type="entry name" value="B12-binding_domain_containing"/>
    <property type="match status" value="1"/>
</dbReference>
<evidence type="ECO:0000259" key="7">
    <source>
        <dbReference type="PROSITE" id="PS51918"/>
    </source>
</evidence>
<dbReference type="OrthoDB" id="9777636at2"/>
<dbReference type="Proteomes" id="UP000315439">
    <property type="component" value="Unassembled WGS sequence"/>
</dbReference>
<evidence type="ECO:0000256" key="2">
    <source>
        <dbReference type="ARBA" id="ARBA00022691"/>
    </source>
</evidence>
<evidence type="ECO:0000313" key="8">
    <source>
        <dbReference type="EMBL" id="TQV89507.1"/>
    </source>
</evidence>
<organism evidence="8 9">
    <name type="scientific">Aliikangiella coralliicola</name>
    <dbReference type="NCBI Taxonomy" id="2592383"/>
    <lineage>
        <taxon>Bacteria</taxon>
        <taxon>Pseudomonadati</taxon>
        <taxon>Pseudomonadota</taxon>
        <taxon>Gammaproteobacteria</taxon>
        <taxon>Oceanospirillales</taxon>
        <taxon>Pleioneaceae</taxon>
        <taxon>Aliikangiella</taxon>
    </lineage>
</organism>
<evidence type="ECO:0000256" key="3">
    <source>
        <dbReference type="ARBA" id="ARBA00022723"/>
    </source>
</evidence>
<dbReference type="Pfam" id="PF04055">
    <property type="entry name" value="Radical_SAM"/>
    <property type="match status" value="1"/>
</dbReference>